<protein>
    <submittedName>
        <fullName evidence="1">Uncharacterized protein</fullName>
    </submittedName>
</protein>
<name>A0ABU6Y609_9FABA</name>
<evidence type="ECO:0000313" key="2">
    <source>
        <dbReference type="Proteomes" id="UP001341840"/>
    </source>
</evidence>
<accession>A0ABU6Y609</accession>
<dbReference type="EMBL" id="JASCZI010241669">
    <property type="protein sequence ID" value="MED6204158.1"/>
    <property type="molecule type" value="Genomic_DNA"/>
</dbReference>
<keyword evidence="2" id="KW-1185">Reference proteome</keyword>
<sequence>MGFLEVELGLSNGWAKAWKSEIPKLAFILVSSAVAARARHLPRCPCLGGYETGWLGPSGSGRRATNGNFPINFPWALPLYFGPEIH</sequence>
<reference evidence="1 2" key="1">
    <citation type="journal article" date="2023" name="Plants (Basel)">
        <title>Bridging the Gap: Combining Genomics and Transcriptomics Approaches to Understand Stylosanthes scabra, an Orphan Legume from the Brazilian Caatinga.</title>
        <authorList>
            <person name="Ferreira-Neto J.R.C."/>
            <person name="da Silva M.D."/>
            <person name="Binneck E."/>
            <person name="de Melo N.F."/>
            <person name="da Silva R.H."/>
            <person name="de Melo A.L.T.M."/>
            <person name="Pandolfi V."/>
            <person name="Bustamante F.O."/>
            <person name="Brasileiro-Vidal A.C."/>
            <person name="Benko-Iseppon A.M."/>
        </authorList>
    </citation>
    <scope>NUCLEOTIDE SEQUENCE [LARGE SCALE GENOMIC DNA]</scope>
    <source>
        <tissue evidence="1">Leaves</tissue>
    </source>
</reference>
<evidence type="ECO:0000313" key="1">
    <source>
        <dbReference type="EMBL" id="MED6204158.1"/>
    </source>
</evidence>
<gene>
    <name evidence="1" type="ORF">PIB30_006574</name>
</gene>
<comment type="caution">
    <text evidence="1">The sequence shown here is derived from an EMBL/GenBank/DDBJ whole genome shotgun (WGS) entry which is preliminary data.</text>
</comment>
<proteinExistence type="predicted"/>
<dbReference type="Proteomes" id="UP001341840">
    <property type="component" value="Unassembled WGS sequence"/>
</dbReference>
<organism evidence="1 2">
    <name type="scientific">Stylosanthes scabra</name>
    <dbReference type="NCBI Taxonomy" id="79078"/>
    <lineage>
        <taxon>Eukaryota</taxon>
        <taxon>Viridiplantae</taxon>
        <taxon>Streptophyta</taxon>
        <taxon>Embryophyta</taxon>
        <taxon>Tracheophyta</taxon>
        <taxon>Spermatophyta</taxon>
        <taxon>Magnoliopsida</taxon>
        <taxon>eudicotyledons</taxon>
        <taxon>Gunneridae</taxon>
        <taxon>Pentapetalae</taxon>
        <taxon>rosids</taxon>
        <taxon>fabids</taxon>
        <taxon>Fabales</taxon>
        <taxon>Fabaceae</taxon>
        <taxon>Papilionoideae</taxon>
        <taxon>50 kb inversion clade</taxon>
        <taxon>dalbergioids sensu lato</taxon>
        <taxon>Dalbergieae</taxon>
        <taxon>Pterocarpus clade</taxon>
        <taxon>Stylosanthes</taxon>
    </lineage>
</organism>